<accession>A0ABW1K214</accession>
<protein>
    <submittedName>
        <fullName evidence="1">AAA family ATPase</fullName>
    </submittedName>
</protein>
<dbReference type="EMBL" id="JBHSPR010000001">
    <property type="protein sequence ID" value="MFC6015500.1"/>
    <property type="molecule type" value="Genomic_DNA"/>
</dbReference>
<dbReference type="SUPFAM" id="SSF52540">
    <property type="entry name" value="P-loop containing nucleoside triphosphate hydrolases"/>
    <property type="match status" value="1"/>
</dbReference>
<dbReference type="InterPro" id="IPR027417">
    <property type="entry name" value="P-loop_NTPase"/>
</dbReference>
<sequence length="185" mass="20490">MPRLILLNGPPACGKSTLAQRYVDEHPLALNLDIDCVRRLLGRWREDAYAAGLLARAIALAAARTHVAASYDVVIPQLVADLKFVEEIERVARDVGAEFHEVVLLDGRENALRRFEKRTRTAAEPAHVEAGELLDRPGGLDELAAMYDRLMRVVAARPMTRVLPSVEGEVEQTYQRLLGLIQSSA</sequence>
<dbReference type="Pfam" id="PF13671">
    <property type="entry name" value="AAA_33"/>
    <property type="match status" value="1"/>
</dbReference>
<evidence type="ECO:0000313" key="2">
    <source>
        <dbReference type="Proteomes" id="UP001596203"/>
    </source>
</evidence>
<reference evidence="2" key="1">
    <citation type="journal article" date="2019" name="Int. J. Syst. Evol. Microbiol.">
        <title>The Global Catalogue of Microorganisms (GCM) 10K type strain sequencing project: providing services to taxonomists for standard genome sequencing and annotation.</title>
        <authorList>
            <consortium name="The Broad Institute Genomics Platform"/>
            <consortium name="The Broad Institute Genome Sequencing Center for Infectious Disease"/>
            <person name="Wu L."/>
            <person name="Ma J."/>
        </authorList>
    </citation>
    <scope>NUCLEOTIDE SEQUENCE [LARGE SCALE GENOMIC DNA]</scope>
    <source>
        <strain evidence="2">ZS-35-S2</strain>
    </source>
</reference>
<organism evidence="1 2">
    <name type="scientific">Plantactinospora solaniradicis</name>
    <dbReference type="NCBI Taxonomy" id="1723736"/>
    <lineage>
        <taxon>Bacteria</taxon>
        <taxon>Bacillati</taxon>
        <taxon>Actinomycetota</taxon>
        <taxon>Actinomycetes</taxon>
        <taxon>Micromonosporales</taxon>
        <taxon>Micromonosporaceae</taxon>
        <taxon>Plantactinospora</taxon>
    </lineage>
</organism>
<evidence type="ECO:0000313" key="1">
    <source>
        <dbReference type="EMBL" id="MFC6015500.1"/>
    </source>
</evidence>
<dbReference type="Proteomes" id="UP001596203">
    <property type="component" value="Unassembled WGS sequence"/>
</dbReference>
<gene>
    <name evidence="1" type="ORF">ACFP2T_04715</name>
</gene>
<dbReference type="Gene3D" id="3.40.50.300">
    <property type="entry name" value="P-loop containing nucleotide triphosphate hydrolases"/>
    <property type="match status" value="1"/>
</dbReference>
<dbReference type="RefSeq" id="WP_377417574.1">
    <property type="nucleotide sequence ID" value="NZ_JBHSPR010000001.1"/>
</dbReference>
<proteinExistence type="predicted"/>
<comment type="caution">
    <text evidence="1">The sequence shown here is derived from an EMBL/GenBank/DDBJ whole genome shotgun (WGS) entry which is preliminary data.</text>
</comment>
<name>A0ABW1K214_9ACTN</name>
<keyword evidence="2" id="KW-1185">Reference proteome</keyword>